<dbReference type="Proteomes" id="UP001197093">
    <property type="component" value="Unassembled WGS sequence"/>
</dbReference>
<feature type="compositionally biased region" description="Pro residues" evidence="1">
    <location>
        <begin position="61"/>
        <end position="78"/>
    </location>
</feature>
<feature type="compositionally biased region" description="Acidic residues" evidence="1">
    <location>
        <begin position="195"/>
        <end position="206"/>
    </location>
</feature>
<evidence type="ECO:0000256" key="1">
    <source>
        <dbReference type="SAM" id="MobiDB-lite"/>
    </source>
</evidence>
<organism evidence="2 3">
    <name type="scientific">Staphylotrichum longicolle</name>
    <dbReference type="NCBI Taxonomy" id="669026"/>
    <lineage>
        <taxon>Eukaryota</taxon>
        <taxon>Fungi</taxon>
        <taxon>Dikarya</taxon>
        <taxon>Ascomycota</taxon>
        <taxon>Pezizomycotina</taxon>
        <taxon>Sordariomycetes</taxon>
        <taxon>Sordariomycetidae</taxon>
        <taxon>Sordariales</taxon>
        <taxon>Chaetomiaceae</taxon>
        <taxon>Staphylotrichum</taxon>
    </lineage>
</organism>
<proteinExistence type="predicted"/>
<feature type="compositionally biased region" description="Acidic residues" evidence="1">
    <location>
        <begin position="1"/>
        <end position="11"/>
    </location>
</feature>
<feature type="compositionally biased region" description="Basic and acidic residues" evidence="1">
    <location>
        <begin position="179"/>
        <end position="189"/>
    </location>
</feature>
<reference evidence="2" key="1">
    <citation type="submission" date="2023-02" db="EMBL/GenBank/DDBJ databases">
        <authorList>
            <person name="Palmer J.M."/>
        </authorList>
    </citation>
    <scope>NUCLEOTIDE SEQUENCE</scope>
    <source>
        <strain evidence="2">FW57</strain>
    </source>
</reference>
<keyword evidence="3" id="KW-1185">Reference proteome</keyword>
<sequence length="206" mass="21402">MVVEEQSEDDQPPLLHSPSPFHRQHCRYHSEPPGPTPGEPAAKYDFDPSALGTSSSSNLLPPSPLLLPPSLPPPPLLPPLAGGLALPSSLPLPSDPPLSLTGDTLPGVGASSTYRRVRVIFLSLSLRLDDGETSFTFSTTGTGDGDGDGVPRSVPSGGGRVEGEDGPGVEAVSKRRQRRGEDAEVEEGRVGAGGEEVEGEVEEGVD</sequence>
<feature type="region of interest" description="Disordered" evidence="1">
    <location>
        <begin position="1"/>
        <end position="109"/>
    </location>
</feature>
<evidence type="ECO:0000313" key="2">
    <source>
        <dbReference type="EMBL" id="KAG7289257.1"/>
    </source>
</evidence>
<feature type="compositionally biased region" description="Low complexity" evidence="1">
    <location>
        <begin position="79"/>
        <end position="100"/>
    </location>
</feature>
<accession>A0AAD4EXD7</accession>
<feature type="region of interest" description="Disordered" evidence="1">
    <location>
        <begin position="137"/>
        <end position="206"/>
    </location>
</feature>
<name>A0AAD4EXD7_9PEZI</name>
<gene>
    <name evidence="2" type="ORF">NEMBOFW57_005622</name>
</gene>
<protein>
    <submittedName>
        <fullName evidence="2">Uncharacterized protein</fullName>
    </submittedName>
</protein>
<comment type="caution">
    <text evidence="2">The sequence shown here is derived from an EMBL/GenBank/DDBJ whole genome shotgun (WGS) entry which is preliminary data.</text>
</comment>
<dbReference type="EMBL" id="JAHCVI010000002">
    <property type="protein sequence ID" value="KAG7289257.1"/>
    <property type="molecule type" value="Genomic_DNA"/>
</dbReference>
<dbReference type="AlphaFoldDB" id="A0AAD4EXD7"/>
<evidence type="ECO:0000313" key="3">
    <source>
        <dbReference type="Proteomes" id="UP001197093"/>
    </source>
</evidence>